<dbReference type="Pfam" id="PF24656">
    <property type="entry name" value="CEPT76_peptidase"/>
    <property type="match status" value="2"/>
</dbReference>
<dbReference type="CDD" id="cd00030">
    <property type="entry name" value="C2"/>
    <property type="match status" value="1"/>
</dbReference>
<feature type="region of interest" description="Disordered" evidence="1">
    <location>
        <begin position="1082"/>
        <end position="1115"/>
    </location>
</feature>
<dbReference type="PANTHER" id="PTHR46436:SF2">
    <property type="entry name" value="CHROMOSOME UNDETERMINED SCAFFOLD_119, WHOLE GENOME SHOTGUN SEQUENCE"/>
    <property type="match status" value="1"/>
</dbReference>
<evidence type="ECO:0000313" key="3">
    <source>
        <dbReference type="EMBL" id="GBG28450.1"/>
    </source>
</evidence>
<sequence length="1543" mass="175120">MWAVNNAFSAPSLPNLPNLPFGGGDEADDKVDNKAEKKRRKKKQDEDDQNDQGQGEDLAKSPFDEMNREEELDLDDLDGVEDVNGEDEHFSPEAQRWAEDHNLERSYAKFYKIAKDRSREDVKDLARPRRWRVRLRGIQYTNHGDLGDFFLTFNFGWNFRLSKKLVRVKASAPKKKLVDEHGRPIEQKRQWRWVKSGSRGTCRYTQVCKDVEKGKPVQFQDSIEFDWTGSYFELYTKVLHVEVWIWHPFSPNEFLAKAEKPLHRIASGEMNMSGPDWEIKTTVRRKGRKEEVGLGALAFQCVFQEVLTYSIKLQNWTAHFDLKHFHKRLEDGDEDYLYPYAVFRLNSSRSPFHTSRSNPREQRIDSSTEAVKSSLSDVSVLKFTGTRLGLEEGHLLVEVYHDRLLTLRRVKIGSARIALSGVVENGYLSAKLRHYPREKFRHRARRMLTCTSAASAQSASAGSKKLTKVGQIYGTVDIEAEECFMWTELLVNPIPTLRAGIRPARLHREFAQVGELHPPELRDYAPYNNSYLAIHVVAARDLIGADANGLSDPYVTVEWSGQRLRTRVVPETLNPVWDEVLYFQIHSFDENVTSDELAEDPFVRITLWDADLTGSSDLLGTTKLYLHWITGTGKEKKQGDVRPQQQMKVQRRKVKRWRRNKQGYLREVDIITRVYSDDLKLSGLPPGVDSFVKVSAWFRAPGEGDLKDPVHSNWKNNGTDLLMLPDMRQRERESLLQCICDKKGVFRWDLSSENDNNRLKKENKDETKGLARIPPNVCEEILAGSRCKRIAELEKNVLKYPLTARLVKQLYKQFGIRDVMASNQYNELHFLPTFLQPMSPPKSMLIDDDEIRLLAIRSSSKPNLLFTAAQLVRAFEFKNPDGSLFDGAVNINALTWLSPDFFLSMKKGNIMAHCLLLANLFLGLSADAYVCLGWAERRTREHAQSENALLDQDVAQSQQRKKQGDHASRLVPHVWLMTRESDNSSCLRSIYKPRNQNANGEGGNRSGASPRSTARGSIRAMNMMMMMDAADDEADAFDGESLQFLREGGAVKFWEATRGAYYAPLPNRWQGQDDQLLQQNAKFKSKPTQASKSKQKAEAPESETELSHDPDEVWGQGGLLELDEEDLAGVERDRQVAPAQELLDQSVSVDEIFELSYGQDDSFDTGPPRSMLHEPNEVGQVPSEREDAVTEEPAVQNSSLPRGQQEQQQSRNGSRVDHGSGIARGADERLPEGGHGTSSGPSASNPEVPLASLSGERREFVEKHRARAKLATRHCDRFKTSPQISSMPYRKLACVFNHENVWFNIQNTSDPRAMTFEIEEGIDCGWLPAIDTKPGAHPSNVSPHYRSRPFGPRLTEEKVSELQNNVMHEVSSGIENYRNTYDVPTRIAEAASGLPRKIREVLDAKHELDMTDKIRKNGWIPDPSGSGRGAWKSPSRGAERSQAFLRELQTLQSSCPPGYRTKTNFIKVNTSDPKEVRRIILQRQRAADAKSQKVSRQIFEEVHDGKESFAIGVKVIALPNAVCVIHVGIMLIYPNDRGALQMA</sequence>
<feature type="domain" description="C2" evidence="2">
    <location>
        <begin position="512"/>
        <end position="639"/>
    </location>
</feature>
<feature type="region of interest" description="Disordered" evidence="1">
    <location>
        <begin position="946"/>
        <end position="966"/>
    </location>
</feature>
<feature type="region of interest" description="Disordered" evidence="1">
    <location>
        <begin position="1"/>
        <end position="93"/>
    </location>
</feature>
<gene>
    <name evidence="3" type="ORF">FCC1311_046732</name>
</gene>
<feature type="region of interest" description="Disordered" evidence="1">
    <location>
        <begin position="1415"/>
        <end position="1436"/>
    </location>
</feature>
<dbReference type="SUPFAM" id="SSF49562">
    <property type="entry name" value="C2 domain (Calcium/lipid-binding domain, CaLB)"/>
    <property type="match status" value="1"/>
</dbReference>
<dbReference type="InterPro" id="IPR035892">
    <property type="entry name" value="C2_domain_sf"/>
</dbReference>
<evidence type="ECO:0000256" key="1">
    <source>
        <dbReference type="SAM" id="MobiDB-lite"/>
    </source>
</evidence>
<name>A0A2R5GBT0_9STRA</name>
<dbReference type="EMBL" id="BEYU01000041">
    <property type="protein sequence ID" value="GBG28450.1"/>
    <property type="molecule type" value="Genomic_DNA"/>
</dbReference>
<keyword evidence="4" id="KW-1185">Reference proteome</keyword>
<evidence type="ECO:0000313" key="4">
    <source>
        <dbReference type="Proteomes" id="UP000241890"/>
    </source>
</evidence>
<feature type="compositionally biased region" description="Basic and acidic residues" evidence="1">
    <location>
        <begin position="57"/>
        <end position="66"/>
    </location>
</feature>
<protein>
    <submittedName>
        <fullName evidence="3">Synaptotagmin-C</fullName>
    </submittedName>
</protein>
<dbReference type="Proteomes" id="UP000241890">
    <property type="component" value="Unassembled WGS sequence"/>
</dbReference>
<comment type="caution">
    <text evidence="3">The sequence shown here is derived from an EMBL/GenBank/DDBJ whole genome shotgun (WGS) entry which is preliminary data.</text>
</comment>
<accession>A0A2R5GBT0</accession>
<evidence type="ECO:0000259" key="2">
    <source>
        <dbReference type="PROSITE" id="PS50004"/>
    </source>
</evidence>
<feature type="compositionally biased region" description="Basic and acidic residues" evidence="1">
    <location>
        <begin position="1095"/>
        <end position="1111"/>
    </location>
</feature>
<dbReference type="Gene3D" id="2.60.40.150">
    <property type="entry name" value="C2 domain"/>
    <property type="match status" value="1"/>
</dbReference>
<feature type="region of interest" description="Disordered" evidence="1">
    <location>
        <begin position="1158"/>
        <end position="1249"/>
    </location>
</feature>
<feature type="region of interest" description="Disordered" evidence="1">
    <location>
        <begin position="993"/>
        <end position="1014"/>
    </location>
</feature>
<dbReference type="InParanoid" id="A0A2R5GBT0"/>
<dbReference type="PANTHER" id="PTHR46436">
    <property type="entry name" value="CENTROSOMAL PROTEIN OF 76 KDA"/>
    <property type="match status" value="1"/>
</dbReference>
<reference evidence="3 4" key="1">
    <citation type="submission" date="2017-12" db="EMBL/GenBank/DDBJ databases">
        <title>Sequencing, de novo assembly and annotation of complete genome of a new Thraustochytrid species, strain FCC1311.</title>
        <authorList>
            <person name="Sedici K."/>
            <person name="Godart F."/>
            <person name="Aiese Cigliano R."/>
            <person name="Sanseverino W."/>
            <person name="Barakat M."/>
            <person name="Ortet P."/>
            <person name="Marechal E."/>
            <person name="Cagnac O."/>
            <person name="Amato A."/>
        </authorList>
    </citation>
    <scope>NUCLEOTIDE SEQUENCE [LARGE SCALE GENOMIC DNA]</scope>
</reference>
<dbReference type="PROSITE" id="PS50004">
    <property type="entry name" value="C2"/>
    <property type="match status" value="1"/>
</dbReference>
<dbReference type="InterPro" id="IPR052299">
    <property type="entry name" value="CEP76"/>
</dbReference>
<dbReference type="Pfam" id="PF00168">
    <property type="entry name" value="C2"/>
    <property type="match status" value="2"/>
</dbReference>
<organism evidence="3 4">
    <name type="scientific">Hondaea fermentalgiana</name>
    <dbReference type="NCBI Taxonomy" id="2315210"/>
    <lineage>
        <taxon>Eukaryota</taxon>
        <taxon>Sar</taxon>
        <taxon>Stramenopiles</taxon>
        <taxon>Bigyra</taxon>
        <taxon>Labyrinthulomycetes</taxon>
        <taxon>Thraustochytrida</taxon>
        <taxon>Thraustochytriidae</taxon>
        <taxon>Hondaea</taxon>
    </lineage>
</organism>
<dbReference type="SMART" id="SM00239">
    <property type="entry name" value="C2"/>
    <property type="match status" value="1"/>
</dbReference>
<feature type="compositionally biased region" description="Acidic residues" evidence="1">
    <location>
        <begin position="67"/>
        <end position="85"/>
    </location>
</feature>
<proteinExistence type="predicted"/>
<feature type="compositionally biased region" description="Polar residues" evidence="1">
    <location>
        <begin position="1082"/>
        <end position="1092"/>
    </location>
</feature>
<dbReference type="InterPro" id="IPR000008">
    <property type="entry name" value="C2_dom"/>
</dbReference>
<dbReference type="InterPro" id="IPR056290">
    <property type="entry name" value="CEPT76/DRC7_peptidase-like_dom"/>
</dbReference>
<dbReference type="OrthoDB" id="10053234at2759"/>
<feature type="compositionally biased region" description="Polar residues" evidence="1">
    <location>
        <begin position="1195"/>
        <end position="1213"/>
    </location>
</feature>